<name>A0A178FDN4_TRIVO</name>
<evidence type="ECO:0000313" key="2">
    <source>
        <dbReference type="Proteomes" id="UP000243519"/>
    </source>
</evidence>
<reference evidence="1 2" key="1">
    <citation type="submission" date="2016-05" db="EMBL/GenBank/DDBJ databases">
        <title>Genome sequencing of Trichophyton violaceum CMCC(F)T3l isolated from hair.</title>
        <authorList>
            <person name="Zhan P."/>
            <person name="Tao Y."/>
            <person name="Liu W."/>
        </authorList>
    </citation>
    <scope>NUCLEOTIDE SEQUENCE [LARGE SCALE GENOMIC DNA]</scope>
    <source>
        <strain evidence="2">CMCC(F)T3l</strain>
    </source>
</reference>
<keyword evidence="2" id="KW-1185">Reference proteome</keyword>
<sequence length="557" mass="62666">MPNPRANRECVMHNLVVCGAVDARSPIDAAIFSGFMGTSMTLEHAAEGVEITVLSCFPLGEHFNFLETKAPPITIIKWGVLGPSQTPLFTYSKTQWITRSNEWFEYVNPENIYKRVIAWIQDKAHSVAENDVINIFFEAHGTMNGEICLGSKYLETSKVADLLSQFPTSCQVNAVGRHCYYGRFRNVIKADGQIPRHAIADCGPWKQYILLPHVHFPWLPRQVHPPVPTAEHETTPREAIRRITPSLARECQAETYASSLSPEIRASVALLEELVLRDHVDVMFLKQTVNRRRRSEWPTLGLQLMQQTRRVIPPSSGSLARRIQEHVHEAAADCDFDNALRDDGPILGRLEYPNTPYDGILRALYYRGRAQSAVWDLFLILCERGFLNLEASLEQPINCYSTPESLCNVLNLLLCFKEPYEAEACVPNNSNTSLTTSIQWLAVMISRGCAEPQRLFETIHYTRILGPLLESEVNKLLHANNGPISFECDPKMVSGYSPPPFSFWLPSGVGNDPSLIPDIVIKRLALFNEMEALFKELLRLGDAELNLGLQRLAIGQG</sequence>
<accession>A0A178FDN4</accession>
<dbReference type="OrthoDB" id="4172141at2759"/>
<gene>
    <name evidence="1" type="ORF">A7D00_6367</name>
</gene>
<evidence type="ECO:0000313" key="1">
    <source>
        <dbReference type="EMBL" id="OAL69653.1"/>
    </source>
</evidence>
<protein>
    <submittedName>
        <fullName evidence="1">Uncharacterized protein</fullName>
    </submittedName>
</protein>
<comment type="caution">
    <text evidence="1">The sequence shown here is derived from an EMBL/GenBank/DDBJ whole genome shotgun (WGS) entry which is preliminary data.</text>
</comment>
<dbReference type="EMBL" id="LHPN01000013">
    <property type="protein sequence ID" value="OAL69653.1"/>
    <property type="molecule type" value="Genomic_DNA"/>
</dbReference>
<dbReference type="Proteomes" id="UP000243519">
    <property type="component" value="Unassembled WGS sequence"/>
</dbReference>
<organism evidence="1 2">
    <name type="scientific">Trichophyton violaceum</name>
    <dbReference type="NCBI Taxonomy" id="34388"/>
    <lineage>
        <taxon>Eukaryota</taxon>
        <taxon>Fungi</taxon>
        <taxon>Dikarya</taxon>
        <taxon>Ascomycota</taxon>
        <taxon>Pezizomycotina</taxon>
        <taxon>Eurotiomycetes</taxon>
        <taxon>Eurotiomycetidae</taxon>
        <taxon>Onygenales</taxon>
        <taxon>Arthrodermataceae</taxon>
        <taxon>Trichophyton</taxon>
    </lineage>
</organism>
<dbReference type="AlphaFoldDB" id="A0A178FDN4"/>
<proteinExistence type="predicted"/>